<dbReference type="InterPro" id="IPR032691">
    <property type="entry name" value="Mon2/Sec7/BIG1-like_HUS"/>
</dbReference>
<evidence type="ECO:0000256" key="2">
    <source>
        <dbReference type="ARBA" id="ARBA00004496"/>
    </source>
</evidence>
<keyword evidence="10" id="KW-1185">Reference proteome</keyword>
<name>A0ABR4NKA2_9FUNG</name>
<keyword evidence="4" id="KW-0963">Cytoplasm</keyword>
<dbReference type="Pfam" id="PF16213">
    <property type="entry name" value="DCB"/>
    <property type="match status" value="1"/>
</dbReference>
<organism evidence="9 10">
    <name type="scientific">Polyrhizophydium stewartii</name>
    <dbReference type="NCBI Taxonomy" id="2732419"/>
    <lineage>
        <taxon>Eukaryota</taxon>
        <taxon>Fungi</taxon>
        <taxon>Fungi incertae sedis</taxon>
        <taxon>Chytridiomycota</taxon>
        <taxon>Chytridiomycota incertae sedis</taxon>
        <taxon>Chytridiomycetes</taxon>
        <taxon>Rhizophydiales</taxon>
        <taxon>Rhizophydiales incertae sedis</taxon>
        <taxon>Polyrhizophydium</taxon>
    </lineage>
</organism>
<dbReference type="PANTHER" id="PTHR10663:SF375">
    <property type="entry name" value="LD29171P"/>
    <property type="match status" value="1"/>
</dbReference>
<feature type="compositionally biased region" description="Basic and acidic residues" evidence="7">
    <location>
        <begin position="617"/>
        <end position="631"/>
    </location>
</feature>
<dbReference type="InterPro" id="IPR015403">
    <property type="entry name" value="Mon2/Sec7/BIG1-like_HDS"/>
</dbReference>
<dbReference type="Gene3D" id="1.10.220.20">
    <property type="match status" value="1"/>
</dbReference>
<comment type="subcellular location">
    <subcellularLocation>
        <location evidence="2">Cytoplasm</location>
    </subcellularLocation>
    <subcellularLocation>
        <location evidence="1">Membrane</location>
    </subcellularLocation>
</comment>
<dbReference type="CDD" id="cd00171">
    <property type="entry name" value="Sec7"/>
    <property type="match status" value="1"/>
</dbReference>
<feature type="region of interest" description="Disordered" evidence="7">
    <location>
        <begin position="1816"/>
        <end position="1859"/>
    </location>
</feature>
<evidence type="ECO:0000256" key="7">
    <source>
        <dbReference type="SAM" id="MobiDB-lite"/>
    </source>
</evidence>
<dbReference type="Pfam" id="PF09324">
    <property type="entry name" value="Sec7-like_HDS"/>
    <property type="match status" value="1"/>
</dbReference>
<keyword evidence="6" id="KW-0472">Membrane</keyword>
<dbReference type="Pfam" id="PF01369">
    <property type="entry name" value="Sec7"/>
    <property type="match status" value="1"/>
</dbReference>
<keyword evidence="3" id="KW-0813">Transport</keyword>
<proteinExistence type="predicted"/>
<dbReference type="Gene3D" id="1.25.10.10">
    <property type="entry name" value="Leucine-rich Repeat Variant"/>
    <property type="match status" value="1"/>
</dbReference>
<gene>
    <name evidence="9" type="primary">SEC7_2</name>
    <name evidence="9" type="ORF">HK105_200021</name>
</gene>
<keyword evidence="5" id="KW-0653">Protein transport</keyword>
<evidence type="ECO:0000256" key="4">
    <source>
        <dbReference type="ARBA" id="ARBA00022490"/>
    </source>
</evidence>
<evidence type="ECO:0000256" key="3">
    <source>
        <dbReference type="ARBA" id="ARBA00022448"/>
    </source>
</evidence>
<dbReference type="Proteomes" id="UP001527925">
    <property type="component" value="Unassembled WGS sequence"/>
</dbReference>
<dbReference type="SUPFAM" id="SSF48425">
    <property type="entry name" value="Sec7 domain"/>
    <property type="match status" value="1"/>
</dbReference>
<feature type="domain" description="SEC7" evidence="8">
    <location>
        <begin position="659"/>
        <end position="847"/>
    </location>
</feature>
<feature type="region of interest" description="Disordered" evidence="7">
    <location>
        <begin position="607"/>
        <end position="631"/>
    </location>
</feature>
<dbReference type="InterPro" id="IPR011989">
    <property type="entry name" value="ARM-like"/>
</dbReference>
<evidence type="ECO:0000256" key="6">
    <source>
        <dbReference type="ARBA" id="ARBA00023136"/>
    </source>
</evidence>
<dbReference type="InterPro" id="IPR032629">
    <property type="entry name" value="DCB_dom"/>
</dbReference>
<evidence type="ECO:0000256" key="5">
    <source>
        <dbReference type="ARBA" id="ARBA00022927"/>
    </source>
</evidence>
<dbReference type="Pfam" id="PF12783">
    <property type="entry name" value="Sec7-like_HUS"/>
    <property type="match status" value="1"/>
</dbReference>
<dbReference type="Pfam" id="PF20252">
    <property type="entry name" value="BIG2_C"/>
    <property type="match status" value="1"/>
</dbReference>
<feature type="region of interest" description="Disordered" evidence="7">
    <location>
        <begin position="1072"/>
        <end position="1094"/>
    </location>
</feature>
<dbReference type="EMBL" id="JADGIZ020000001">
    <property type="protein sequence ID" value="KAL2919955.1"/>
    <property type="molecule type" value="Genomic_DNA"/>
</dbReference>
<dbReference type="InterPro" id="IPR000904">
    <property type="entry name" value="Sec7_dom"/>
</dbReference>
<evidence type="ECO:0000313" key="10">
    <source>
        <dbReference type="Proteomes" id="UP001527925"/>
    </source>
</evidence>
<sequence length="1859" mass="205579">MGKTPGADPSGGNLLTRLTTVMKNSAGGASAKQQAAAVSMSDAGSSDFFIRMALGMLHDSKEAARREPLKAAIRAATAALEASSYETPITIFKPFQIACESGSPELTTIAIDCLGKLFSYNYWGKVAAGYNPTAKDMETGAAAEPRRHTHVQEDQQDDDGDNEGTQGMISFVIETICNGFTGESTDERVQLQIIKALQAALTTTDPAYALHGAILLKAIRTTYNIFLLSKSHDVQIVAQGTVTQMVQNVFGRIPKSPQAGGSASAANISTVAVSKASTLGSATHELGSQAPSSTPDIVISSQSGKLEGTKIRANFFSRVQDRRCELQALKDAFKVLRTLCVLSMKPIPSPEGTMDLRSQPVRSKLLSLHLISAVLSSHTYVFAASSVALNSPKSGHPEGQAITFMEAAKEFLIVSLSRNATSVIPPVFEVSMEIFGKLLLHFRNQLKREVSVFFTEIVIPILDSKKSIPWYQRFLLLACLQRIFGENALDGGRMLVEIYLNYDCDVEASAKENIWERLIAALSKITSQRSDPSVAMPSTPVLSSSYVSVTPGSAPALTTSNLLALSRDQVRDLYSTTGDTREIKRRGLELLCSGILRPLMQWCQSRAKKQSQAGADETERKPGDDDNDTVHKADSEGLRLLASDDANPSRASAVDDPAAFQNLKNRKQLMLEGIKRFNQKPKKGVQLLLDSGCIPSRTPRDIARFLLDTEGLSKAMIGEFLGEGEEENIAIMHAFVDEMDFVGHGFVDALRHFLQSFRLPGEAQKIDRFMLKFAERYLKGNPKAFSSADTAYVLAYSVIMLNTDQHNAQVKRRMTKEDFLKNNRGIDEGKDLPAEFLGAIFDEIQSNEIVMKDEAKAKDGAKAEKSNALGLPVEVDALLFGKPKRRDGPPDISKTTESMALKTEAIFTSILRSKSTVQKSTRKEADGANAAAAQARERIVTAFFSASHYEHVRPMFQLVWMSLLTAISTPLQETEDLSTISVALDGFRSAAYIACIFDMELESKAFISTLGKFTILNNIQEMRAKNFEAIKTLLDIAFQQGNSLGESWKVVVQCISQLEKLQIVGALGEDGPRARGASERSTIKRDQGARQSNRPTLLDEVAAEASSQSMTLSVDRIFTASAKLSGAAIVHFVRALCEMSWEEISSSKDREHPRMYCLQRLVEISYYNMKRIRVEWSNIWAILGQHFNQVGSSPNTTVAFFAVDKLRQLAIKFLELEELPNFKFQKDFLRPFEEIIRSNPDVKIKDMCLACIQQMVQAKSRSLKSGWKTLFGALLRPSRETNEPLVVQAFEIIKSIYKTSFEGILANAAYPEFVGCVVEFCKNAKFGKISLHAIELLRQSIGRVAELLGKGERHVLLNSVAMASTPTQRPDAAFATPSQTAPRPALSDEDASVKFWMPVLFGLQDVIMASELEVRTRALQYLFETLKLHGSTFSRDFWALLAKGVLFPIFDDLKHSGTTSLANSKFASKEEMLVWLSTTLIQALRQLVELFGTHFESLRFMLDGMLEILTTCLTHENEALSRIGSTCLQQLVEHNAQRFEKQEWTKVVELFERLSQDTTPYFLFFDMAQIPGADSQAQQSPLIDPASLDPELAFLKAPLGPPPDKREFQRLIGKCVLHLLVMQTLDETLLAGQSDTVFRSLSAEHMFRLTDCFDHSFRFARAFNKYTSLRTAIYRMGYMKQMPNLLKQETQSVTAYIRCLAKVSLDRSPETSMLREKTEKRLIPLCLDILSQFNSLDGDAKRRNINSWKPVVVIILNALMDLSDDPFSRHIKAFYPGIVNLLLNDITPELRVVLHSLLMRTGVVLSIIEEEEAYQPRSLASGDGTAANTDSAAAASATSAADDGADPMQQADGDDEARQ</sequence>
<evidence type="ECO:0000259" key="8">
    <source>
        <dbReference type="PROSITE" id="PS50190"/>
    </source>
</evidence>
<dbReference type="InterPro" id="IPR023394">
    <property type="entry name" value="Sec7_C_sf"/>
</dbReference>
<dbReference type="SUPFAM" id="SSF48371">
    <property type="entry name" value="ARM repeat"/>
    <property type="match status" value="2"/>
</dbReference>
<protein>
    <submittedName>
        <fullName evidence="9">Guanine nucleotide exchange protein for ADP-robosylation factor</fullName>
    </submittedName>
</protein>
<evidence type="ECO:0000313" key="9">
    <source>
        <dbReference type="EMBL" id="KAL2919955.1"/>
    </source>
</evidence>
<dbReference type="SMART" id="SM00222">
    <property type="entry name" value="Sec7"/>
    <property type="match status" value="1"/>
</dbReference>
<feature type="compositionally biased region" description="Basic and acidic residues" evidence="7">
    <location>
        <begin position="1072"/>
        <end position="1088"/>
    </location>
</feature>
<dbReference type="InterPro" id="IPR046455">
    <property type="entry name" value="Sec7/BIG1-like_C"/>
</dbReference>
<feature type="compositionally biased region" description="Low complexity" evidence="7">
    <location>
        <begin position="1822"/>
        <end position="1842"/>
    </location>
</feature>
<feature type="compositionally biased region" description="Basic and acidic residues" evidence="7">
    <location>
        <begin position="144"/>
        <end position="153"/>
    </location>
</feature>
<dbReference type="Gene3D" id="1.10.1000.11">
    <property type="entry name" value="Arf Nucleotide-binding Site Opener,domain 2"/>
    <property type="match status" value="1"/>
</dbReference>
<accession>A0ABR4NKA2</accession>
<evidence type="ECO:0000256" key="1">
    <source>
        <dbReference type="ARBA" id="ARBA00004370"/>
    </source>
</evidence>
<dbReference type="InterPro" id="IPR035999">
    <property type="entry name" value="Sec7_dom_sf"/>
</dbReference>
<dbReference type="PANTHER" id="PTHR10663">
    <property type="entry name" value="GUANYL-NUCLEOTIDE EXCHANGE FACTOR"/>
    <property type="match status" value="1"/>
</dbReference>
<dbReference type="InterPro" id="IPR016024">
    <property type="entry name" value="ARM-type_fold"/>
</dbReference>
<reference evidence="9 10" key="1">
    <citation type="submission" date="2023-09" db="EMBL/GenBank/DDBJ databases">
        <title>Pangenome analysis of Batrachochytrium dendrobatidis and related Chytrids.</title>
        <authorList>
            <person name="Yacoub M.N."/>
            <person name="Stajich J.E."/>
            <person name="James T.Y."/>
        </authorList>
    </citation>
    <scope>NUCLEOTIDE SEQUENCE [LARGE SCALE GENOMIC DNA]</scope>
    <source>
        <strain evidence="9 10">JEL0888</strain>
    </source>
</reference>
<dbReference type="PROSITE" id="PS50190">
    <property type="entry name" value="SEC7"/>
    <property type="match status" value="1"/>
</dbReference>
<feature type="region of interest" description="Disordered" evidence="7">
    <location>
        <begin position="138"/>
        <end position="164"/>
    </location>
</feature>
<comment type="caution">
    <text evidence="9">The sequence shown here is derived from an EMBL/GenBank/DDBJ whole genome shotgun (WGS) entry which is preliminary data.</text>
</comment>